<comment type="caution">
    <text evidence="1">The sequence shown here is derived from an EMBL/GenBank/DDBJ whole genome shotgun (WGS) entry which is preliminary data.</text>
</comment>
<sequence length="97" mass="10617">MSMGDVSPAASCGEKRRLAGAGGGLALRGVDLVLEDPTSERTGVFDIMYPLNRNHPRPLCFFPALLSLLSLDKTTNFLEEKTVKEQNFGRCRSTRST</sequence>
<evidence type="ECO:0000313" key="1">
    <source>
        <dbReference type="EMBL" id="MPC67216.1"/>
    </source>
</evidence>
<protein>
    <submittedName>
        <fullName evidence="1">Uncharacterized protein</fullName>
    </submittedName>
</protein>
<keyword evidence="2" id="KW-1185">Reference proteome</keyword>
<accession>A0A5B7HB55</accession>
<proteinExistence type="predicted"/>
<evidence type="ECO:0000313" key="2">
    <source>
        <dbReference type="Proteomes" id="UP000324222"/>
    </source>
</evidence>
<organism evidence="1 2">
    <name type="scientific">Portunus trituberculatus</name>
    <name type="common">Swimming crab</name>
    <name type="synonym">Neptunus trituberculatus</name>
    <dbReference type="NCBI Taxonomy" id="210409"/>
    <lineage>
        <taxon>Eukaryota</taxon>
        <taxon>Metazoa</taxon>
        <taxon>Ecdysozoa</taxon>
        <taxon>Arthropoda</taxon>
        <taxon>Crustacea</taxon>
        <taxon>Multicrustacea</taxon>
        <taxon>Malacostraca</taxon>
        <taxon>Eumalacostraca</taxon>
        <taxon>Eucarida</taxon>
        <taxon>Decapoda</taxon>
        <taxon>Pleocyemata</taxon>
        <taxon>Brachyura</taxon>
        <taxon>Eubrachyura</taxon>
        <taxon>Portunoidea</taxon>
        <taxon>Portunidae</taxon>
        <taxon>Portuninae</taxon>
        <taxon>Portunus</taxon>
    </lineage>
</organism>
<dbReference type="AlphaFoldDB" id="A0A5B7HB55"/>
<gene>
    <name evidence="1" type="ORF">E2C01_061385</name>
</gene>
<reference evidence="1 2" key="1">
    <citation type="submission" date="2019-05" db="EMBL/GenBank/DDBJ databases">
        <title>Another draft genome of Portunus trituberculatus and its Hox gene families provides insights of decapod evolution.</title>
        <authorList>
            <person name="Jeong J.-H."/>
            <person name="Song I."/>
            <person name="Kim S."/>
            <person name="Choi T."/>
            <person name="Kim D."/>
            <person name="Ryu S."/>
            <person name="Kim W."/>
        </authorList>
    </citation>
    <scope>NUCLEOTIDE SEQUENCE [LARGE SCALE GENOMIC DNA]</scope>
    <source>
        <tissue evidence="1">Muscle</tissue>
    </source>
</reference>
<name>A0A5B7HB55_PORTR</name>
<dbReference type="Proteomes" id="UP000324222">
    <property type="component" value="Unassembled WGS sequence"/>
</dbReference>
<dbReference type="EMBL" id="VSRR010025919">
    <property type="protein sequence ID" value="MPC67216.1"/>
    <property type="molecule type" value="Genomic_DNA"/>
</dbReference>